<organism evidence="1 2">
    <name type="scientific">Fictibacillus terranigra</name>
    <dbReference type="NCBI Taxonomy" id="3058424"/>
    <lineage>
        <taxon>Bacteria</taxon>
        <taxon>Bacillati</taxon>
        <taxon>Bacillota</taxon>
        <taxon>Bacilli</taxon>
        <taxon>Bacillales</taxon>
        <taxon>Fictibacillaceae</taxon>
        <taxon>Fictibacillus</taxon>
    </lineage>
</organism>
<reference evidence="1" key="1">
    <citation type="submission" date="2023-06" db="EMBL/GenBank/DDBJ databases">
        <title>Draft Genome Sequences of Representative Paenibacillus Polymyxa, Bacillus cereus, Fictibacillus sp., and Brevibacillus agri Strains Isolated from Amazonian Dark Earth.</title>
        <authorList>
            <person name="Pellegrinetti T.A."/>
            <person name="Cunha I.C.M."/>
            <person name="Chaves M.G."/>
            <person name="Freitas A.S."/>
            <person name="Silva A.V.R."/>
            <person name="Tsai S.M."/>
            <person name="Mendes L.W."/>
        </authorList>
    </citation>
    <scope>NUCLEOTIDE SEQUENCE</scope>
    <source>
        <strain evidence="1">CENA-BCM004</strain>
    </source>
</reference>
<dbReference type="EMBL" id="JAUHLN010000001">
    <property type="protein sequence ID" value="MDN4071985.1"/>
    <property type="molecule type" value="Genomic_DNA"/>
</dbReference>
<proteinExistence type="predicted"/>
<keyword evidence="2" id="KW-1185">Reference proteome</keyword>
<accession>A0ABT8E268</accession>
<comment type="caution">
    <text evidence="1">The sequence shown here is derived from an EMBL/GenBank/DDBJ whole genome shotgun (WGS) entry which is preliminary data.</text>
</comment>
<evidence type="ECO:0000313" key="2">
    <source>
        <dbReference type="Proteomes" id="UP001168694"/>
    </source>
</evidence>
<protein>
    <submittedName>
        <fullName evidence="1">Uncharacterized protein</fullName>
    </submittedName>
</protein>
<dbReference type="Proteomes" id="UP001168694">
    <property type="component" value="Unassembled WGS sequence"/>
</dbReference>
<dbReference type="RefSeq" id="WP_290398130.1">
    <property type="nucleotide sequence ID" value="NZ_JAUHLN010000001.1"/>
</dbReference>
<evidence type="ECO:0000313" key="1">
    <source>
        <dbReference type="EMBL" id="MDN4071985.1"/>
    </source>
</evidence>
<name>A0ABT8E268_9BACL</name>
<sequence>MIDIKILEREYTRATKVRITGFNETIEISGADFRKMMNADAMKSAIFTPRLVKNEPAKKESYPKG</sequence>
<gene>
    <name evidence="1" type="ORF">QYF49_02930</name>
</gene>